<dbReference type="Gene3D" id="3.90.79.10">
    <property type="entry name" value="Nucleoside Triphosphate Pyrophosphohydrolase"/>
    <property type="match status" value="1"/>
</dbReference>
<name>A0A6C0AC76_9ZZZZ</name>
<dbReference type="EMBL" id="MN740544">
    <property type="protein sequence ID" value="QHS77308.1"/>
    <property type="molecule type" value="Genomic_DNA"/>
</dbReference>
<dbReference type="SUPFAM" id="SSF55811">
    <property type="entry name" value="Nudix"/>
    <property type="match status" value="1"/>
</dbReference>
<accession>A0A6C0AC76</accession>
<feature type="domain" description="Nudix hydrolase" evidence="1">
    <location>
        <begin position="75"/>
        <end position="207"/>
    </location>
</feature>
<dbReference type="AlphaFoldDB" id="A0A6C0AC76"/>
<dbReference type="PROSITE" id="PS51462">
    <property type="entry name" value="NUDIX"/>
    <property type="match status" value="1"/>
</dbReference>
<dbReference type="InterPro" id="IPR015797">
    <property type="entry name" value="NUDIX_hydrolase-like_dom_sf"/>
</dbReference>
<protein>
    <recommendedName>
        <fullName evidence="1">Nudix hydrolase domain-containing protein</fullName>
    </recommendedName>
</protein>
<sequence>MSNSFQNIATTMGKMGSAMKSNASITTSKVWTSLQTGVDAITSMFNNNMIYVKDKYQGGWLVNFNKKNKYMYNYPMAQLTVDLLYKDENEYILFIVRKRDPFKECLALPGGFVDIKDGEEPEDAALREGKEECNLLPGSLTLVTTVGNLTRDPRGYTCTSLYFANNVNFTKAMAGDDARELHMVHSSELKKFLTNESESFQTINPATHDTHMWHRKNSPDSSVFAFDHEQLLIETMMKGFF</sequence>
<dbReference type="PANTHER" id="PTHR43736:SF5">
    <property type="entry name" value="NUDIX HYDROLASE DOMAIN-CONTAINING PROTEIN"/>
    <property type="match status" value="1"/>
</dbReference>
<proteinExistence type="predicted"/>
<dbReference type="Pfam" id="PF00293">
    <property type="entry name" value="NUDIX"/>
    <property type="match status" value="1"/>
</dbReference>
<reference evidence="2" key="1">
    <citation type="journal article" date="2020" name="Nature">
        <title>Giant virus diversity and host interactions through global metagenomics.</title>
        <authorList>
            <person name="Schulz F."/>
            <person name="Roux S."/>
            <person name="Paez-Espino D."/>
            <person name="Jungbluth S."/>
            <person name="Walsh D.A."/>
            <person name="Denef V.J."/>
            <person name="McMahon K.D."/>
            <person name="Konstantinidis K.T."/>
            <person name="Eloe-Fadrosh E.A."/>
            <person name="Kyrpides N.C."/>
            <person name="Woyke T."/>
        </authorList>
    </citation>
    <scope>NUCLEOTIDE SEQUENCE</scope>
    <source>
        <strain evidence="2">GVMAG-S-1004661-13</strain>
    </source>
</reference>
<evidence type="ECO:0000313" key="2">
    <source>
        <dbReference type="EMBL" id="QHS77308.1"/>
    </source>
</evidence>
<dbReference type="InterPro" id="IPR000086">
    <property type="entry name" value="NUDIX_hydrolase_dom"/>
</dbReference>
<organism evidence="2">
    <name type="scientific">viral metagenome</name>
    <dbReference type="NCBI Taxonomy" id="1070528"/>
    <lineage>
        <taxon>unclassified sequences</taxon>
        <taxon>metagenomes</taxon>
        <taxon>organismal metagenomes</taxon>
    </lineage>
</organism>
<evidence type="ECO:0000259" key="1">
    <source>
        <dbReference type="PROSITE" id="PS51462"/>
    </source>
</evidence>
<dbReference type="CDD" id="cd18873">
    <property type="entry name" value="NUDIX_NadM_like"/>
    <property type="match status" value="1"/>
</dbReference>
<dbReference type="PANTHER" id="PTHR43736">
    <property type="entry name" value="ADP-RIBOSE PYROPHOSPHATASE"/>
    <property type="match status" value="1"/>
</dbReference>